<feature type="non-terminal residue" evidence="1">
    <location>
        <position position="78"/>
    </location>
</feature>
<accession>A0ACC3DSD8</accession>
<proteinExistence type="predicted"/>
<protein>
    <submittedName>
        <fullName evidence="1">Uncharacterized protein</fullName>
    </submittedName>
</protein>
<name>A0ACC3DSD8_9PEZI</name>
<evidence type="ECO:0000313" key="2">
    <source>
        <dbReference type="Proteomes" id="UP001186974"/>
    </source>
</evidence>
<dbReference type="Proteomes" id="UP001186974">
    <property type="component" value="Unassembled WGS sequence"/>
</dbReference>
<comment type="caution">
    <text evidence="1">The sequence shown here is derived from an EMBL/GenBank/DDBJ whole genome shotgun (WGS) entry which is preliminary data.</text>
</comment>
<evidence type="ECO:0000313" key="1">
    <source>
        <dbReference type="EMBL" id="KAK3079436.1"/>
    </source>
</evidence>
<keyword evidence="2" id="KW-1185">Reference proteome</keyword>
<dbReference type="EMBL" id="JAWDJW010001148">
    <property type="protein sequence ID" value="KAK3079436.1"/>
    <property type="molecule type" value="Genomic_DNA"/>
</dbReference>
<reference evidence="1" key="1">
    <citation type="submission" date="2024-09" db="EMBL/GenBank/DDBJ databases">
        <title>Black Yeasts Isolated from many extreme environments.</title>
        <authorList>
            <person name="Coleine C."/>
            <person name="Stajich J.E."/>
            <person name="Selbmann L."/>
        </authorList>
    </citation>
    <scope>NUCLEOTIDE SEQUENCE</scope>
    <source>
        <strain evidence="1">CCFEE 5737</strain>
    </source>
</reference>
<sequence>MSMMFMTASTTANYTSTITGNEDKGDTVQISMVKAFQQQRATMTTRMPMSGMPITAPMASAYTTTVYGDYTDGNDPDM</sequence>
<organism evidence="1 2">
    <name type="scientific">Coniosporium uncinatum</name>
    <dbReference type="NCBI Taxonomy" id="93489"/>
    <lineage>
        <taxon>Eukaryota</taxon>
        <taxon>Fungi</taxon>
        <taxon>Dikarya</taxon>
        <taxon>Ascomycota</taxon>
        <taxon>Pezizomycotina</taxon>
        <taxon>Dothideomycetes</taxon>
        <taxon>Dothideomycetes incertae sedis</taxon>
        <taxon>Coniosporium</taxon>
    </lineage>
</organism>
<gene>
    <name evidence="1" type="ORF">LTS18_004866</name>
</gene>